<evidence type="ECO:0000313" key="1">
    <source>
        <dbReference type="EMBL" id="MDN8668491.1"/>
    </source>
</evidence>
<keyword evidence="2" id="KW-1185">Reference proteome</keyword>
<dbReference type="Proteomes" id="UP001174315">
    <property type="component" value="Unassembled WGS sequence"/>
</dbReference>
<protein>
    <submittedName>
        <fullName evidence="1">Uncharacterized protein</fullName>
    </submittedName>
</protein>
<dbReference type="RefSeq" id="WP_099842608.1">
    <property type="nucleotide sequence ID" value="NZ_CBCSJV010000001.1"/>
</dbReference>
<organism evidence="1 2">
    <name type="scientific">Stenotrophomonas indicatrix</name>
    <dbReference type="NCBI Taxonomy" id="2045451"/>
    <lineage>
        <taxon>Bacteria</taxon>
        <taxon>Pseudomonadati</taxon>
        <taxon>Pseudomonadota</taxon>
        <taxon>Gammaproteobacteria</taxon>
        <taxon>Lysobacterales</taxon>
        <taxon>Lysobacteraceae</taxon>
        <taxon>Stenotrophomonas</taxon>
    </lineage>
</organism>
<comment type="caution">
    <text evidence="1">The sequence shown here is derived from an EMBL/GenBank/DDBJ whole genome shotgun (WGS) entry which is preliminary data.</text>
</comment>
<name>A0ABT8QAA7_9GAMM</name>
<sequence length="82" mass="9437">MSHEPPILTPEMESLFFRIEHALNTAEGMAMMIGENEPEDPQAHLRPGYNLQKITVAMMALSQHGRRLLHELREQHVQVTLH</sequence>
<evidence type="ECO:0000313" key="2">
    <source>
        <dbReference type="Proteomes" id="UP001174315"/>
    </source>
</evidence>
<reference evidence="1" key="1">
    <citation type="submission" date="2023-07" db="EMBL/GenBank/DDBJ databases">
        <title>Stenotrophomonas isolates from soil.</title>
        <authorList>
            <person name="Sharma V."/>
            <person name="Zur-Pinska J."/>
            <person name="Hay A.G."/>
        </authorList>
    </citation>
    <scope>NUCLEOTIDE SEQUENCE</scope>
    <source>
        <strain evidence="1">C2</strain>
    </source>
</reference>
<dbReference type="EMBL" id="JAUKNN010000006">
    <property type="protein sequence ID" value="MDN8668491.1"/>
    <property type="molecule type" value="Genomic_DNA"/>
</dbReference>
<proteinExistence type="predicted"/>
<gene>
    <name evidence="1" type="ORF">Q0S36_03990</name>
</gene>
<accession>A0ABT8QAA7</accession>